<dbReference type="EMBL" id="JACEIK010002108">
    <property type="protein sequence ID" value="MCD9559174.1"/>
    <property type="molecule type" value="Genomic_DNA"/>
</dbReference>
<reference evidence="5 6" key="1">
    <citation type="journal article" date="2021" name="BMC Genomics">
        <title>Datura genome reveals duplications of psychoactive alkaloid biosynthetic genes and high mutation rate following tissue culture.</title>
        <authorList>
            <person name="Rajewski A."/>
            <person name="Carter-House D."/>
            <person name="Stajich J."/>
            <person name="Litt A."/>
        </authorList>
    </citation>
    <scope>NUCLEOTIDE SEQUENCE [LARGE SCALE GENOMIC DNA]</scope>
    <source>
        <strain evidence="5">AR-01</strain>
    </source>
</reference>
<evidence type="ECO:0000256" key="1">
    <source>
        <dbReference type="ARBA" id="ARBA00004167"/>
    </source>
</evidence>
<proteinExistence type="predicted"/>
<evidence type="ECO:0000313" key="6">
    <source>
        <dbReference type="Proteomes" id="UP000823775"/>
    </source>
</evidence>
<dbReference type="PANTHER" id="PTHR33138">
    <property type="entry name" value="OS01G0690200 PROTEIN"/>
    <property type="match status" value="1"/>
</dbReference>
<protein>
    <recommendedName>
        <fullName evidence="4">Wall-associated receptor kinase galacturonan-binding domain-containing protein</fullName>
    </recommendedName>
</protein>
<keyword evidence="2 3" id="KW-0732">Signal</keyword>
<sequence length="135" mass="15508">MSKGGTSLLKYFTLILICIFLHTCNARKSKHYCIPSACGHIRNISYPFYLNTDPQYCRDHPAIELACEGNQTVISLEFSNKLYVQSINYDNRTLRLVDPTYKHKMGCSLAPQLNFPDTIVSFPHMIIILMDMLKE</sequence>
<name>A0ABS8UM57_DATST</name>
<feature type="signal peptide" evidence="3">
    <location>
        <begin position="1"/>
        <end position="26"/>
    </location>
</feature>
<evidence type="ECO:0000259" key="4">
    <source>
        <dbReference type="Pfam" id="PF13947"/>
    </source>
</evidence>
<dbReference type="Pfam" id="PF13947">
    <property type="entry name" value="GUB_WAK_bind"/>
    <property type="match status" value="1"/>
</dbReference>
<evidence type="ECO:0000313" key="5">
    <source>
        <dbReference type="EMBL" id="MCD9559174.1"/>
    </source>
</evidence>
<evidence type="ECO:0000256" key="3">
    <source>
        <dbReference type="SAM" id="SignalP"/>
    </source>
</evidence>
<feature type="domain" description="Wall-associated receptor kinase galacturonan-binding" evidence="4">
    <location>
        <begin position="33"/>
        <end position="98"/>
    </location>
</feature>
<organism evidence="5 6">
    <name type="scientific">Datura stramonium</name>
    <name type="common">Jimsonweed</name>
    <name type="synonym">Common thornapple</name>
    <dbReference type="NCBI Taxonomy" id="4076"/>
    <lineage>
        <taxon>Eukaryota</taxon>
        <taxon>Viridiplantae</taxon>
        <taxon>Streptophyta</taxon>
        <taxon>Embryophyta</taxon>
        <taxon>Tracheophyta</taxon>
        <taxon>Spermatophyta</taxon>
        <taxon>Magnoliopsida</taxon>
        <taxon>eudicotyledons</taxon>
        <taxon>Gunneridae</taxon>
        <taxon>Pentapetalae</taxon>
        <taxon>asterids</taxon>
        <taxon>lamiids</taxon>
        <taxon>Solanales</taxon>
        <taxon>Solanaceae</taxon>
        <taxon>Solanoideae</taxon>
        <taxon>Datureae</taxon>
        <taxon>Datura</taxon>
    </lineage>
</organism>
<gene>
    <name evidence="5" type="ORF">HAX54_016997</name>
</gene>
<feature type="chain" id="PRO_5046820650" description="Wall-associated receptor kinase galacturonan-binding domain-containing protein" evidence="3">
    <location>
        <begin position="27"/>
        <end position="135"/>
    </location>
</feature>
<keyword evidence="6" id="KW-1185">Reference proteome</keyword>
<evidence type="ECO:0000256" key="2">
    <source>
        <dbReference type="ARBA" id="ARBA00022729"/>
    </source>
</evidence>
<comment type="subcellular location">
    <subcellularLocation>
        <location evidence="1">Membrane</location>
        <topology evidence="1">Single-pass membrane protein</topology>
    </subcellularLocation>
</comment>
<accession>A0ABS8UM57</accession>
<dbReference type="Proteomes" id="UP000823775">
    <property type="component" value="Unassembled WGS sequence"/>
</dbReference>
<dbReference type="PANTHER" id="PTHR33138:SF52">
    <property type="entry name" value="WALL-ASSOCIATED RECEPTOR KINASE GALACTURONAN-BINDING DOMAIN-CONTAINING PROTEIN"/>
    <property type="match status" value="1"/>
</dbReference>
<dbReference type="InterPro" id="IPR025287">
    <property type="entry name" value="WAK_GUB"/>
</dbReference>
<comment type="caution">
    <text evidence="5">The sequence shown here is derived from an EMBL/GenBank/DDBJ whole genome shotgun (WGS) entry which is preliminary data.</text>
</comment>